<accession>A0ABQ4YIF7</accession>
<feature type="coiled-coil region" evidence="1">
    <location>
        <begin position="125"/>
        <end position="152"/>
    </location>
</feature>
<organism evidence="3 4">
    <name type="scientific">Tanacetum coccineum</name>
    <dbReference type="NCBI Taxonomy" id="301880"/>
    <lineage>
        <taxon>Eukaryota</taxon>
        <taxon>Viridiplantae</taxon>
        <taxon>Streptophyta</taxon>
        <taxon>Embryophyta</taxon>
        <taxon>Tracheophyta</taxon>
        <taxon>Spermatophyta</taxon>
        <taxon>Magnoliopsida</taxon>
        <taxon>eudicotyledons</taxon>
        <taxon>Gunneridae</taxon>
        <taxon>Pentapetalae</taxon>
        <taxon>asterids</taxon>
        <taxon>campanulids</taxon>
        <taxon>Asterales</taxon>
        <taxon>Asteraceae</taxon>
        <taxon>Asteroideae</taxon>
        <taxon>Anthemideae</taxon>
        <taxon>Anthemidinae</taxon>
        <taxon>Tanacetum</taxon>
    </lineage>
</organism>
<proteinExistence type="predicted"/>
<sequence length="558" mass="62520">MQLYEGLLDEDDKKPLSKRFKISTLPTIEKLIPLSSFVPEHLQKSVKDFTNQLFRTTSSKFSPTLPREPTPPRDPSKGKEVAIIKEQVNKLVPFQEKGGSNPKMPNIKSFITLEGLLSQDKIEEQLREFKRLANLKAEKDKLEEELRKLLNPATLKAQTHKWTEHEAKKAMMIKDYNHQISFRADPLPITIISYIVNQHKEATMKIIVNQAKRLGLPPPPALATFGMTAEEKKKKRKELIKKVFVTEDVRVDGMGRNLIPPLGVVPIQGLVISEPESGIFFMNGNTDIGFHRESESYLAPTTELIRLQNQIKVDLEVAKEMFRKMIYVIEARDDCNKARKIVEKNLDNLGLPECKASESNVRRIQVKGIIKEVEDHLKTYSLAGMDISWKLQSEGEGLGHPSEPQPPPSIAQPTNEEPIPTVVSLSHQKTQTPRQALKEVTELPQTSKPIPNVPDEAVYEEWDDRVRRATTTAASLDVAHASGNITKTQPTTIPNVSLSQEIGTGGSPTCQEAMGGSIAQTRYEKVPTQSYDSPLPRVNKLGSDEGSMTLHELTVLCT</sequence>
<name>A0ABQ4YIF7_9ASTR</name>
<feature type="compositionally biased region" description="Basic and acidic residues" evidence="2">
    <location>
        <begin position="70"/>
        <end position="79"/>
    </location>
</feature>
<evidence type="ECO:0000256" key="1">
    <source>
        <dbReference type="SAM" id="Coils"/>
    </source>
</evidence>
<evidence type="ECO:0000313" key="3">
    <source>
        <dbReference type="EMBL" id="GJS76750.1"/>
    </source>
</evidence>
<comment type="caution">
    <text evidence="3">The sequence shown here is derived from an EMBL/GenBank/DDBJ whole genome shotgun (WGS) entry which is preliminary data.</text>
</comment>
<dbReference type="Proteomes" id="UP001151760">
    <property type="component" value="Unassembled WGS sequence"/>
</dbReference>
<keyword evidence="4" id="KW-1185">Reference proteome</keyword>
<reference evidence="3" key="1">
    <citation type="journal article" date="2022" name="Int. J. Mol. Sci.">
        <title>Draft Genome of Tanacetum Coccineum: Genomic Comparison of Closely Related Tanacetum-Family Plants.</title>
        <authorList>
            <person name="Yamashiro T."/>
            <person name="Shiraishi A."/>
            <person name="Nakayama K."/>
            <person name="Satake H."/>
        </authorList>
    </citation>
    <scope>NUCLEOTIDE SEQUENCE</scope>
</reference>
<evidence type="ECO:0000313" key="4">
    <source>
        <dbReference type="Proteomes" id="UP001151760"/>
    </source>
</evidence>
<feature type="region of interest" description="Disordered" evidence="2">
    <location>
        <begin position="57"/>
        <end position="79"/>
    </location>
</feature>
<evidence type="ECO:0000256" key="2">
    <source>
        <dbReference type="SAM" id="MobiDB-lite"/>
    </source>
</evidence>
<dbReference type="EMBL" id="BQNB010010398">
    <property type="protein sequence ID" value="GJS76750.1"/>
    <property type="molecule type" value="Genomic_DNA"/>
</dbReference>
<protein>
    <submittedName>
        <fullName evidence="3">Uncharacterized protein</fullName>
    </submittedName>
</protein>
<reference evidence="3" key="2">
    <citation type="submission" date="2022-01" db="EMBL/GenBank/DDBJ databases">
        <authorList>
            <person name="Yamashiro T."/>
            <person name="Shiraishi A."/>
            <person name="Satake H."/>
            <person name="Nakayama K."/>
        </authorList>
    </citation>
    <scope>NUCLEOTIDE SEQUENCE</scope>
</reference>
<keyword evidence="1" id="KW-0175">Coiled coil</keyword>
<feature type="region of interest" description="Disordered" evidence="2">
    <location>
        <begin position="393"/>
        <end position="416"/>
    </location>
</feature>
<gene>
    <name evidence="3" type="ORF">Tco_0726631</name>
</gene>